<proteinExistence type="predicted"/>
<name>A0A6C0DW08_9ZZZZ</name>
<keyword evidence="1" id="KW-0472">Membrane</keyword>
<reference evidence="2" key="1">
    <citation type="journal article" date="2020" name="Nature">
        <title>Giant virus diversity and host interactions through global metagenomics.</title>
        <authorList>
            <person name="Schulz F."/>
            <person name="Roux S."/>
            <person name="Paez-Espino D."/>
            <person name="Jungbluth S."/>
            <person name="Walsh D.A."/>
            <person name="Denef V.J."/>
            <person name="McMahon K.D."/>
            <person name="Konstantinidis K.T."/>
            <person name="Eloe-Fadrosh E.A."/>
            <person name="Kyrpides N.C."/>
            <person name="Woyke T."/>
        </authorList>
    </citation>
    <scope>NUCLEOTIDE SEQUENCE</scope>
    <source>
        <strain evidence="2">GVMAG-M-3300023174-60</strain>
    </source>
</reference>
<evidence type="ECO:0000313" key="2">
    <source>
        <dbReference type="EMBL" id="QHT20209.1"/>
    </source>
</evidence>
<organism evidence="2">
    <name type="scientific">viral metagenome</name>
    <dbReference type="NCBI Taxonomy" id="1070528"/>
    <lineage>
        <taxon>unclassified sequences</taxon>
        <taxon>metagenomes</taxon>
        <taxon>organismal metagenomes</taxon>
    </lineage>
</organism>
<keyword evidence="1" id="KW-0812">Transmembrane</keyword>
<sequence length="94" mass="10986">MPLDRTKDKEKFAIMLKGWIDQFALSLANSDTKNYIQQLAIEPFLQYILQRSFPYMIIAICVFSGILIFVVLTFVLLLMNRNKVNLCPFCEKTF</sequence>
<accession>A0A6C0DW08</accession>
<keyword evidence="1" id="KW-1133">Transmembrane helix</keyword>
<dbReference type="EMBL" id="MN739677">
    <property type="protein sequence ID" value="QHT20209.1"/>
    <property type="molecule type" value="Genomic_DNA"/>
</dbReference>
<evidence type="ECO:0000256" key="1">
    <source>
        <dbReference type="SAM" id="Phobius"/>
    </source>
</evidence>
<feature type="transmembrane region" description="Helical" evidence="1">
    <location>
        <begin position="53"/>
        <end position="78"/>
    </location>
</feature>
<dbReference type="AlphaFoldDB" id="A0A6C0DW08"/>
<protein>
    <submittedName>
        <fullName evidence="2">Uncharacterized protein</fullName>
    </submittedName>
</protein>